<gene>
    <name evidence="1" type="ORF">Ani05nite_64200</name>
</gene>
<organism evidence="1 2">
    <name type="scientific">Actinoplanes nipponensis</name>
    <dbReference type="NCBI Taxonomy" id="135950"/>
    <lineage>
        <taxon>Bacteria</taxon>
        <taxon>Bacillati</taxon>
        <taxon>Actinomycetota</taxon>
        <taxon>Actinomycetes</taxon>
        <taxon>Micromonosporales</taxon>
        <taxon>Micromonosporaceae</taxon>
        <taxon>Actinoplanes</taxon>
    </lineage>
</organism>
<accession>A0A919JLQ9</accession>
<protein>
    <submittedName>
        <fullName evidence="1">Uncharacterized protein</fullName>
    </submittedName>
</protein>
<evidence type="ECO:0000313" key="1">
    <source>
        <dbReference type="EMBL" id="GIE52886.1"/>
    </source>
</evidence>
<dbReference type="InterPro" id="IPR046576">
    <property type="entry name" value="DUF6636"/>
</dbReference>
<evidence type="ECO:0000313" key="2">
    <source>
        <dbReference type="Proteomes" id="UP000647172"/>
    </source>
</evidence>
<dbReference type="EMBL" id="BOMQ01000077">
    <property type="protein sequence ID" value="GIE52886.1"/>
    <property type="molecule type" value="Genomic_DNA"/>
</dbReference>
<dbReference type="Pfam" id="PF20341">
    <property type="entry name" value="DUF6636"/>
    <property type="match status" value="1"/>
</dbReference>
<keyword evidence="2" id="KW-1185">Reference proteome</keyword>
<dbReference type="AlphaFoldDB" id="A0A919JLQ9"/>
<proteinExistence type="predicted"/>
<reference evidence="1" key="1">
    <citation type="submission" date="2021-01" db="EMBL/GenBank/DDBJ databases">
        <title>Whole genome shotgun sequence of Actinoplanes nipponensis NBRC 14063.</title>
        <authorList>
            <person name="Komaki H."/>
            <person name="Tamura T."/>
        </authorList>
    </citation>
    <scope>NUCLEOTIDE SEQUENCE</scope>
    <source>
        <strain evidence="1">NBRC 14063</strain>
    </source>
</reference>
<comment type="caution">
    <text evidence="1">The sequence shown here is derived from an EMBL/GenBank/DDBJ whole genome shotgun (WGS) entry which is preliminary data.</text>
</comment>
<sequence>MTPPKEVSAANFVSPSGNIGCYLDDDGARCDIVRRNWQPPPAPADCDLDWGGGVAVARTGEASFTCAGDTVLGGKEILAYGKALRAGDFTCSSDSRAMRCESGKSGHGFTLAIEQYNLF</sequence>
<dbReference type="Proteomes" id="UP000647172">
    <property type="component" value="Unassembled WGS sequence"/>
</dbReference>
<name>A0A919JLQ9_9ACTN</name>